<dbReference type="SUPFAM" id="SSF48452">
    <property type="entry name" value="TPR-like"/>
    <property type="match status" value="2"/>
</dbReference>
<dbReference type="RefSeq" id="WP_260795400.1">
    <property type="nucleotide sequence ID" value="NZ_CP093313.1"/>
</dbReference>
<proteinExistence type="predicted"/>
<dbReference type="Pfam" id="PF13181">
    <property type="entry name" value="TPR_8"/>
    <property type="match status" value="1"/>
</dbReference>
<dbReference type="AlphaFoldDB" id="A0A9J7BXN3"/>
<organism evidence="5 6">
    <name type="scientific">Occallatibacter riparius</name>
    <dbReference type="NCBI Taxonomy" id="1002689"/>
    <lineage>
        <taxon>Bacteria</taxon>
        <taxon>Pseudomonadati</taxon>
        <taxon>Acidobacteriota</taxon>
        <taxon>Terriglobia</taxon>
        <taxon>Terriglobales</taxon>
        <taxon>Acidobacteriaceae</taxon>
        <taxon>Occallatibacter</taxon>
    </lineage>
</organism>
<dbReference type="InterPro" id="IPR050498">
    <property type="entry name" value="Ycf3"/>
</dbReference>
<evidence type="ECO:0000256" key="1">
    <source>
        <dbReference type="ARBA" id="ARBA00022737"/>
    </source>
</evidence>
<evidence type="ECO:0000256" key="2">
    <source>
        <dbReference type="ARBA" id="ARBA00022803"/>
    </source>
</evidence>
<dbReference type="PROSITE" id="PS50005">
    <property type="entry name" value="TPR"/>
    <property type="match status" value="3"/>
</dbReference>
<dbReference type="KEGG" id="orp:MOP44_07585"/>
<keyword evidence="6" id="KW-1185">Reference proteome</keyword>
<dbReference type="PROSITE" id="PS50293">
    <property type="entry name" value="TPR_REGION"/>
    <property type="match status" value="2"/>
</dbReference>
<evidence type="ECO:0000313" key="5">
    <source>
        <dbReference type="EMBL" id="UWZ85798.1"/>
    </source>
</evidence>
<feature type="repeat" description="TPR" evidence="3">
    <location>
        <begin position="60"/>
        <end position="93"/>
    </location>
</feature>
<dbReference type="EMBL" id="CP093313">
    <property type="protein sequence ID" value="UWZ85798.1"/>
    <property type="molecule type" value="Genomic_DNA"/>
</dbReference>
<evidence type="ECO:0000256" key="3">
    <source>
        <dbReference type="PROSITE-ProRule" id="PRU00339"/>
    </source>
</evidence>
<sequence>MNRTLPPISSLYLAAVLACAAPLSAQSDQRQNAIQLEQQGKAAEAEAAWRAWTTAHPTDAEAFAHLGLLEARQENYSGAIEHYRKAMKLAPAMQGLRPNLGLAYFKNGDYRQAIDTFAPLLKANPGDDRLTLLTGMSHYGLGEYQAATPFLQKSAERDPQNLTLLLTLAHACLYAHEYPCVLDTFHKIVALNAESAEADMLVGEALDEMKDPIGAQREFRAAIAVNPKEPNVHFGLGYLLWTKGQCAEAAQQFQSELDNDPGHLQAMLYLADSNIQLDKIDDALPLLEKLVSQHADNAMAHRDLGIVYAARDRNPEAVKEFQQAIRLAPNDVNAHYRLARLYRTMGRTAEANAEFEKSRSLNKAADEHLLKVMSTIPAAQQKPSQPSAPAK</sequence>
<gene>
    <name evidence="5" type="ORF">MOP44_07585</name>
</gene>
<feature type="repeat" description="TPR" evidence="3">
    <location>
        <begin position="94"/>
        <end position="127"/>
    </location>
</feature>
<dbReference type="InterPro" id="IPR019734">
    <property type="entry name" value="TPR_rpt"/>
</dbReference>
<feature type="chain" id="PRO_5039927284" evidence="4">
    <location>
        <begin position="26"/>
        <end position="391"/>
    </location>
</feature>
<accession>A0A9J7BXN3</accession>
<dbReference type="PROSITE" id="PS51257">
    <property type="entry name" value="PROKAR_LIPOPROTEIN"/>
    <property type="match status" value="1"/>
</dbReference>
<evidence type="ECO:0000256" key="4">
    <source>
        <dbReference type="SAM" id="SignalP"/>
    </source>
</evidence>
<feature type="signal peptide" evidence="4">
    <location>
        <begin position="1"/>
        <end position="25"/>
    </location>
</feature>
<dbReference type="SMART" id="SM00028">
    <property type="entry name" value="TPR"/>
    <property type="match status" value="8"/>
</dbReference>
<protein>
    <submittedName>
        <fullName evidence="5">Tetratricopeptide repeat protein</fullName>
    </submittedName>
</protein>
<keyword evidence="2 3" id="KW-0802">TPR repeat</keyword>
<keyword evidence="4" id="KW-0732">Signal</keyword>
<dbReference type="Pfam" id="PF13432">
    <property type="entry name" value="TPR_16"/>
    <property type="match status" value="4"/>
</dbReference>
<keyword evidence="1" id="KW-0677">Repeat</keyword>
<dbReference type="Proteomes" id="UP001059380">
    <property type="component" value="Chromosome"/>
</dbReference>
<name>A0A9J7BXN3_9BACT</name>
<reference evidence="5" key="1">
    <citation type="submission" date="2021-04" db="EMBL/GenBank/DDBJ databases">
        <title>Phylogenetic analysis of Acidobacteriaceae.</title>
        <authorList>
            <person name="Qiu L."/>
            <person name="Zhang Q."/>
        </authorList>
    </citation>
    <scope>NUCLEOTIDE SEQUENCE</scope>
    <source>
        <strain evidence="5">DSM 25168</strain>
    </source>
</reference>
<dbReference type="Gene3D" id="1.25.40.10">
    <property type="entry name" value="Tetratricopeptide repeat domain"/>
    <property type="match status" value="3"/>
</dbReference>
<dbReference type="InterPro" id="IPR011990">
    <property type="entry name" value="TPR-like_helical_dom_sf"/>
</dbReference>
<dbReference type="PANTHER" id="PTHR44858">
    <property type="entry name" value="TETRATRICOPEPTIDE REPEAT PROTEIN 6"/>
    <property type="match status" value="1"/>
</dbReference>
<dbReference type="PANTHER" id="PTHR44858:SF1">
    <property type="entry name" value="UDP-N-ACETYLGLUCOSAMINE--PEPTIDE N-ACETYLGLUCOSAMINYLTRANSFERASE SPINDLY-RELATED"/>
    <property type="match status" value="1"/>
</dbReference>
<evidence type="ECO:0000313" key="6">
    <source>
        <dbReference type="Proteomes" id="UP001059380"/>
    </source>
</evidence>
<feature type="repeat" description="TPR" evidence="3">
    <location>
        <begin position="298"/>
        <end position="331"/>
    </location>
</feature>